<dbReference type="Proteomes" id="UP000005239">
    <property type="component" value="Unassembled WGS sequence"/>
</dbReference>
<dbReference type="GO" id="GO:0061929">
    <property type="term" value="F:gamma-glutamylaminecyclotransferase activity"/>
    <property type="evidence" value="ECO:0007669"/>
    <property type="project" value="InterPro"/>
</dbReference>
<dbReference type="InterPro" id="IPR036568">
    <property type="entry name" value="GGCT-like_sf"/>
</dbReference>
<evidence type="ECO:0000313" key="4">
    <source>
        <dbReference type="Proteomes" id="UP000005239"/>
    </source>
</evidence>
<proteinExistence type="inferred from homology"/>
<dbReference type="InterPro" id="IPR013024">
    <property type="entry name" value="GGCT-like"/>
</dbReference>
<keyword evidence="4" id="KW-1185">Reference proteome</keyword>
<evidence type="ECO:0000256" key="1">
    <source>
        <dbReference type="ARBA" id="ARBA00008861"/>
    </source>
</evidence>
<dbReference type="GO" id="GO:0005829">
    <property type="term" value="C:cytosol"/>
    <property type="evidence" value="ECO:0000318"/>
    <property type="project" value="GO_Central"/>
</dbReference>
<dbReference type="PANTHER" id="PTHR12510:SF4">
    <property type="entry name" value="GAMMA-GLUTAMYLAMINECYCLOTRANSFERASE"/>
    <property type="match status" value="1"/>
</dbReference>
<evidence type="ECO:0000256" key="2">
    <source>
        <dbReference type="RuleBase" id="RU367036"/>
    </source>
</evidence>
<dbReference type="SUPFAM" id="SSF110857">
    <property type="entry name" value="Gamma-glutamyl cyclotransferase-like"/>
    <property type="match status" value="2"/>
</dbReference>
<dbReference type="PANTHER" id="PTHR12510">
    <property type="entry name" value="TROPONIN C-AKIN-1 PROTEIN"/>
    <property type="match status" value="1"/>
</dbReference>
<organism evidence="3 4">
    <name type="scientific">Pristionchus pacificus</name>
    <name type="common">Parasitic nematode worm</name>
    <dbReference type="NCBI Taxonomy" id="54126"/>
    <lineage>
        <taxon>Eukaryota</taxon>
        <taxon>Metazoa</taxon>
        <taxon>Ecdysozoa</taxon>
        <taxon>Nematoda</taxon>
        <taxon>Chromadorea</taxon>
        <taxon>Rhabditida</taxon>
        <taxon>Rhabditina</taxon>
        <taxon>Diplogasteromorpha</taxon>
        <taxon>Diplogasteroidea</taxon>
        <taxon>Neodiplogasteridae</taxon>
        <taxon>Pristionchus</taxon>
    </lineage>
</organism>
<sequence>MTLHRVLVYGTLKSGHTNHSVLTESEGKHRLLGLAETMSPFPLVVGTALNIPFLLYDRGQGHKVEGELYEVDDAKLARLDALEKHPVFYERKMEKVYILHCNEPTEAWVYFIPKWTDDFLAKSSAMLAFYRETGEGHNRPLLNGRARESITPEEGRQVYIDVMGHVPEGMPNMHRVFVYGTLKKGQPNYFVMSETEGSFRPRGTARSVSAFPLVVGTQFNIPFVLAKKGEGEQVHGELYEVDDRKLAILDALEAHPILYERKLEQFVMDESGVTTEAWIYIIHKWKEDFLDTCSDRLSTYSTDGAHGRPYLDRYVREKLMKDEETSLFQEIMGYDPREESSEIGVGRRP</sequence>
<dbReference type="Pfam" id="PF06094">
    <property type="entry name" value="GGACT"/>
    <property type="match status" value="2"/>
</dbReference>
<dbReference type="InterPro" id="IPR039126">
    <property type="entry name" value="GGACT"/>
</dbReference>
<accession>A0A2A6BAD2</accession>
<dbReference type="EnsemblMetazoa" id="PPA05257.1">
    <property type="protein sequence ID" value="PPA05257.1"/>
    <property type="gene ID" value="WBGene00094811"/>
</dbReference>
<reference evidence="3" key="2">
    <citation type="submission" date="2022-06" db="UniProtKB">
        <authorList>
            <consortium name="EnsemblMetazoa"/>
        </authorList>
    </citation>
    <scope>IDENTIFICATION</scope>
    <source>
        <strain evidence="3">PS312</strain>
    </source>
</reference>
<name>A0A2A6BAD2_PRIPA</name>
<reference evidence="4" key="1">
    <citation type="journal article" date="2008" name="Nat. Genet.">
        <title>The Pristionchus pacificus genome provides a unique perspective on nematode lifestyle and parasitism.</title>
        <authorList>
            <person name="Dieterich C."/>
            <person name="Clifton S.W."/>
            <person name="Schuster L.N."/>
            <person name="Chinwalla A."/>
            <person name="Delehaunty K."/>
            <person name="Dinkelacker I."/>
            <person name="Fulton L."/>
            <person name="Fulton R."/>
            <person name="Godfrey J."/>
            <person name="Minx P."/>
            <person name="Mitreva M."/>
            <person name="Roeseler W."/>
            <person name="Tian H."/>
            <person name="Witte H."/>
            <person name="Yang S.P."/>
            <person name="Wilson R.K."/>
            <person name="Sommer R.J."/>
        </authorList>
    </citation>
    <scope>NUCLEOTIDE SEQUENCE [LARGE SCALE GENOMIC DNA]</scope>
    <source>
        <strain evidence="4">PS312</strain>
    </source>
</reference>
<dbReference type="FunFam" id="3.10.490.10:FF:000038">
    <property type="entry name" value="Uncharacterized protein"/>
    <property type="match status" value="1"/>
</dbReference>
<dbReference type="AlphaFoldDB" id="A0A2A6BAD2"/>
<dbReference type="InterPro" id="IPR009288">
    <property type="entry name" value="AIG2-like_dom"/>
</dbReference>
<protein>
    <recommendedName>
        <fullName evidence="2">Gamma-glutamylcyclotransferase family protein</fullName>
    </recommendedName>
</protein>
<accession>A0A8R1U5D3</accession>
<comment type="similarity">
    <text evidence="1 2">Belongs to the gamma-glutamylcyclotransferase family.</text>
</comment>
<gene>
    <name evidence="3" type="primary">WBGene00094811</name>
</gene>
<dbReference type="CDD" id="cd06661">
    <property type="entry name" value="GGCT_like"/>
    <property type="match status" value="2"/>
</dbReference>
<dbReference type="OrthoDB" id="113620at2759"/>
<dbReference type="Gene3D" id="3.10.490.10">
    <property type="entry name" value="Gamma-glutamyl cyclotransferase-like"/>
    <property type="match status" value="2"/>
</dbReference>
<evidence type="ECO:0000313" key="3">
    <source>
        <dbReference type="EnsemblMetazoa" id="PPA05257.1"/>
    </source>
</evidence>